<organism evidence="2 3">
    <name type="scientific">Petrachloros mirabilis ULC683</name>
    <dbReference type="NCBI Taxonomy" id="2781853"/>
    <lineage>
        <taxon>Bacteria</taxon>
        <taxon>Bacillati</taxon>
        <taxon>Cyanobacteriota</taxon>
        <taxon>Cyanophyceae</taxon>
        <taxon>Synechococcales</taxon>
        <taxon>Petrachlorosaceae</taxon>
        <taxon>Petrachloros</taxon>
        <taxon>Petrachloros mirabilis</taxon>
    </lineage>
</organism>
<keyword evidence="2" id="KW-0255">Endonuclease</keyword>
<dbReference type="AlphaFoldDB" id="A0A8K2A7I0"/>
<keyword evidence="2" id="KW-0378">Hydrolase</keyword>
<accession>A0A8K2A7I0</accession>
<feature type="domain" description="Putative restriction endonuclease" evidence="1">
    <location>
        <begin position="14"/>
        <end position="166"/>
    </location>
</feature>
<keyword evidence="2" id="KW-0540">Nuclease</keyword>
<keyword evidence="3" id="KW-1185">Reference proteome</keyword>
<dbReference type="InterPro" id="IPR011335">
    <property type="entry name" value="Restrct_endonuc-II-like"/>
</dbReference>
<reference evidence="2" key="1">
    <citation type="submission" date="2019-12" db="EMBL/GenBank/DDBJ databases">
        <title>High-Quality draft genome sequences of three cyanobacteria isolated from the limestone walls of the Old Cathedral of Coimbra.</title>
        <authorList>
            <person name="Tiago I."/>
            <person name="Soares F."/>
            <person name="Portugal A."/>
        </authorList>
    </citation>
    <scope>NUCLEOTIDE SEQUENCE [LARGE SCALE GENOMIC DNA]</scope>
    <source>
        <strain evidence="2">C</strain>
    </source>
</reference>
<dbReference type="CDD" id="cd06260">
    <property type="entry name" value="DUF820-like"/>
    <property type="match status" value="1"/>
</dbReference>
<gene>
    <name evidence="2" type="ORF">GS597_06740</name>
</gene>
<evidence type="ECO:0000259" key="1">
    <source>
        <dbReference type="Pfam" id="PF05685"/>
    </source>
</evidence>
<comment type="caution">
    <text evidence="2">The sequence shown here is derived from an EMBL/GenBank/DDBJ whole genome shotgun (WGS) entry which is preliminary data.</text>
</comment>
<sequence>MIASRDRIQLTAAAYLDWEAQQPIKYEYLNGEAYAMTGGTLAHNDIAVNLTTLLKNYLRGKPCKVRMADAKVGVTEQGPFFYPDVLVTCDRRDRTAKTIVQHPCLIIEVLSPGTEGYDRGEKFKHYRKLESLQEYVLVSSVNQNVEIYRLNAQNKWELTPYSADEVGTSRPVEFTSLDFQGAIADIYEDVEFVPESSDSMTEIL</sequence>
<dbReference type="Pfam" id="PF05685">
    <property type="entry name" value="Uma2"/>
    <property type="match status" value="1"/>
</dbReference>
<protein>
    <submittedName>
        <fullName evidence="2">Uma2 family endonuclease</fullName>
    </submittedName>
</protein>
<dbReference type="SUPFAM" id="SSF52980">
    <property type="entry name" value="Restriction endonuclease-like"/>
    <property type="match status" value="1"/>
</dbReference>
<proteinExistence type="predicted"/>
<dbReference type="PANTHER" id="PTHR36558">
    <property type="entry name" value="GLR1098 PROTEIN"/>
    <property type="match status" value="1"/>
</dbReference>
<dbReference type="EMBL" id="WVIC01000010">
    <property type="protein sequence ID" value="NCJ06219.1"/>
    <property type="molecule type" value="Genomic_DNA"/>
</dbReference>
<name>A0A8K2A7I0_9CYAN</name>
<dbReference type="GO" id="GO:0004519">
    <property type="term" value="F:endonuclease activity"/>
    <property type="evidence" value="ECO:0007669"/>
    <property type="project" value="UniProtKB-KW"/>
</dbReference>
<dbReference type="Proteomes" id="UP000607397">
    <property type="component" value="Unassembled WGS sequence"/>
</dbReference>
<dbReference type="PANTHER" id="PTHR36558:SF1">
    <property type="entry name" value="RESTRICTION ENDONUCLEASE DOMAIN-CONTAINING PROTEIN-RELATED"/>
    <property type="match status" value="1"/>
</dbReference>
<dbReference type="InterPro" id="IPR008538">
    <property type="entry name" value="Uma2"/>
</dbReference>
<evidence type="ECO:0000313" key="2">
    <source>
        <dbReference type="EMBL" id="NCJ06219.1"/>
    </source>
</evidence>
<dbReference type="Gene3D" id="3.90.1570.10">
    <property type="entry name" value="tt1808, chain A"/>
    <property type="match status" value="1"/>
</dbReference>
<evidence type="ECO:0000313" key="3">
    <source>
        <dbReference type="Proteomes" id="UP000607397"/>
    </source>
</evidence>
<dbReference type="InterPro" id="IPR012296">
    <property type="entry name" value="Nuclease_put_TT1808"/>
</dbReference>